<feature type="compositionally biased region" description="Low complexity" evidence="4">
    <location>
        <begin position="1"/>
        <end position="16"/>
    </location>
</feature>
<reference evidence="5" key="1">
    <citation type="submission" date="2020-02" db="EMBL/GenBank/DDBJ databases">
        <authorList>
            <person name="Meier V. D."/>
        </authorList>
    </citation>
    <scope>NUCLEOTIDE SEQUENCE</scope>
    <source>
        <strain evidence="5">AVDCRST_MAG70</strain>
    </source>
</reference>
<feature type="compositionally biased region" description="Acidic residues" evidence="4">
    <location>
        <begin position="264"/>
        <end position="276"/>
    </location>
</feature>
<accession>A0A6J4V409</accession>
<keyword evidence="1" id="KW-0677">Repeat</keyword>
<dbReference type="Pfam" id="PF07719">
    <property type="entry name" value="TPR_2"/>
    <property type="match status" value="1"/>
</dbReference>
<dbReference type="InterPro" id="IPR011990">
    <property type="entry name" value="TPR-like_helical_dom_sf"/>
</dbReference>
<evidence type="ECO:0000313" key="5">
    <source>
        <dbReference type="EMBL" id="CAA9567903.1"/>
    </source>
</evidence>
<dbReference type="PROSITE" id="PS50005">
    <property type="entry name" value="TPR"/>
    <property type="match status" value="1"/>
</dbReference>
<feature type="region of interest" description="Disordered" evidence="4">
    <location>
        <begin position="1"/>
        <end position="31"/>
    </location>
</feature>
<dbReference type="EMBL" id="CADCWH010000356">
    <property type="protein sequence ID" value="CAA9567903.1"/>
    <property type="molecule type" value="Genomic_DNA"/>
</dbReference>
<dbReference type="Gene3D" id="1.25.40.10">
    <property type="entry name" value="Tetratricopeptide repeat domain"/>
    <property type="match status" value="1"/>
</dbReference>
<dbReference type="SUPFAM" id="SSF48452">
    <property type="entry name" value="TPR-like"/>
    <property type="match status" value="1"/>
</dbReference>
<keyword evidence="2 3" id="KW-0802">TPR repeat</keyword>
<proteinExistence type="predicted"/>
<name>A0A6J4V409_9BACT</name>
<feature type="region of interest" description="Disordered" evidence="4">
    <location>
        <begin position="264"/>
        <end position="312"/>
    </location>
</feature>
<evidence type="ECO:0000256" key="3">
    <source>
        <dbReference type="PROSITE-ProRule" id="PRU00339"/>
    </source>
</evidence>
<evidence type="ECO:0000256" key="1">
    <source>
        <dbReference type="ARBA" id="ARBA00022737"/>
    </source>
</evidence>
<organism evidence="5">
    <name type="scientific">uncultured Thermomicrobiales bacterium</name>
    <dbReference type="NCBI Taxonomy" id="1645740"/>
    <lineage>
        <taxon>Bacteria</taxon>
        <taxon>Pseudomonadati</taxon>
        <taxon>Thermomicrobiota</taxon>
        <taxon>Thermomicrobia</taxon>
        <taxon>Thermomicrobiales</taxon>
        <taxon>environmental samples</taxon>
    </lineage>
</organism>
<dbReference type="AlphaFoldDB" id="A0A6J4V409"/>
<evidence type="ECO:0000256" key="4">
    <source>
        <dbReference type="SAM" id="MobiDB-lite"/>
    </source>
</evidence>
<evidence type="ECO:0000256" key="2">
    <source>
        <dbReference type="ARBA" id="ARBA00022803"/>
    </source>
</evidence>
<sequence length="312" mass="35060">MDGTTDTQDQTQTAPEAPTPPPVSRQKPKPRRTLIIDLRTTALDNRWEEALAIAEEMLDRFPPDAETYNAKGRALSALRRYPEAFEAYQESLRLDPPNMIARRNLQRLDILRNRDAANVLSDVPVVIAAIPRTNVFIEEVGKTWRGELVNSADIGTLNEVSTGEQLKMVVEGERLYVEDQHGTRLGEFDADTARRVIELTNGGNRYEVYALGVTTQSIAVILREVYRDPRLATRVSFPGKIKATRAYLRERDLLMQRDEADFLDASDDDDLDDDEDPARVTDPSDDIEGPDTEAASYVPSGTRLEEDDENAI</sequence>
<feature type="repeat" description="TPR" evidence="3">
    <location>
        <begin position="65"/>
        <end position="98"/>
    </location>
</feature>
<dbReference type="SMART" id="SM00028">
    <property type="entry name" value="TPR"/>
    <property type="match status" value="1"/>
</dbReference>
<gene>
    <name evidence="5" type="ORF">AVDCRST_MAG70-2211</name>
</gene>
<dbReference type="InterPro" id="IPR019734">
    <property type="entry name" value="TPR_rpt"/>
</dbReference>
<protein>
    <submittedName>
        <fullName evidence="5">Uncharacterized protein</fullName>
    </submittedName>
</protein>
<dbReference type="InterPro" id="IPR013105">
    <property type="entry name" value="TPR_2"/>
</dbReference>